<name>A0A6S6ZJ42_9BURK</name>
<dbReference type="InterPro" id="IPR013096">
    <property type="entry name" value="Cupin_2"/>
</dbReference>
<evidence type="ECO:0000313" key="2">
    <source>
        <dbReference type="EMBL" id="CAB3650718.1"/>
    </source>
</evidence>
<protein>
    <recommendedName>
        <fullName evidence="1">Cupin type-2 domain-containing protein</fullName>
    </recommendedName>
</protein>
<dbReference type="SUPFAM" id="SSF51182">
    <property type="entry name" value="RmlC-like cupins"/>
    <property type="match status" value="1"/>
</dbReference>
<proteinExistence type="predicted"/>
<dbReference type="Pfam" id="PF07883">
    <property type="entry name" value="Cupin_2"/>
    <property type="match status" value="1"/>
</dbReference>
<dbReference type="InterPro" id="IPR053146">
    <property type="entry name" value="QDO-like"/>
</dbReference>
<sequence>MNVAQAFDAEEVIRVGQLEIRYLQPSGRGNRMGAFELCVPPGSNVPPPHSHDNEELIYVLEGTLRFTVGAETRVLRPGDSMTTPTGVAHAFSNPHAVMAKALVINTPEISADYFREMAALINGGGPPDKARMMETMKRFGLTPIAPAPAPAVAAAAG</sequence>
<evidence type="ECO:0000259" key="1">
    <source>
        <dbReference type="Pfam" id="PF07883"/>
    </source>
</evidence>
<dbReference type="Gene3D" id="2.60.120.10">
    <property type="entry name" value="Jelly Rolls"/>
    <property type="match status" value="1"/>
</dbReference>
<dbReference type="InterPro" id="IPR011051">
    <property type="entry name" value="RmlC_Cupin_sf"/>
</dbReference>
<organism evidence="2 3">
    <name type="scientific">Achromobacter animicus</name>
    <dbReference type="NCBI Taxonomy" id="1389935"/>
    <lineage>
        <taxon>Bacteria</taxon>
        <taxon>Pseudomonadati</taxon>
        <taxon>Pseudomonadota</taxon>
        <taxon>Betaproteobacteria</taxon>
        <taxon>Burkholderiales</taxon>
        <taxon>Alcaligenaceae</taxon>
        <taxon>Achromobacter</taxon>
    </lineage>
</organism>
<feature type="domain" description="Cupin type-2" evidence="1">
    <location>
        <begin position="37"/>
        <end position="104"/>
    </location>
</feature>
<dbReference type="Proteomes" id="UP000494214">
    <property type="component" value="Unassembled WGS sequence"/>
</dbReference>
<dbReference type="EMBL" id="CADIJM010000001">
    <property type="protein sequence ID" value="CAB3650718.1"/>
    <property type="molecule type" value="Genomic_DNA"/>
</dbReference>
<keyword evidence="3" id="KW-1185">Reference proteome</keyword>
<dbReference type="InterPro" id="IPR014710">
    <property type="entry name" value="RmlC-like_jellyroll"/>
</dbReference>
<dbReference type="RefSeq" id="WP_175121154.1">
    <property type="nucleotide sequence ID" value="NZ_CADIJM010000001.1"/>
</dbReference>
<evidence type="ECO:0000313" key="3">
    <source>
        <dbReference type="Proteomes" id="UP000494214"/>
    </source>
</evidence>
<dbReference type="PANTHER" id="PTHR36440">
    <property type="entry name" value="PUTATIVE (AFU_ORTHOLOGUE AFUA_8G07350)-RELATED"/>
    <property type="match status" value="1"/>
</dbReference>
<dbReference type="CDD" id="cd02209">
    <property type="entry name" value="cupin_XRE_C"/>
    <property type="match status" value="1"/>
</dbReference>
<gene>
    <name evidence="2" type="ORF">LMG26690_00042</name>
</gene>
<dbReference type="PANTHER" id="PTHR36440:SF1">
    <property type="entry name" value="PUTATIVE (AFU_ORTHOLOGUE AFUA_8G07350)-RELATED"/>
    <property type="match status" value="1"/>
</dbReference>
<reference evidence="2 3" key="1">
    <citation type="submission" date="2020-04" db="EMBL/GenBank/DDBJ databases">
        <authorList>
            <person name="De Canck E."/>
        </authorList>
    </citation>
    <scope>NUCLEOTIDE SEQUENCE [LARGE SCALE GENOMIC DNA]</scope>
    <source>
        <strain evidence="2 3">LMG 26690</strain>
    </source>
</reference>
<accession>A0A6S6ZJ42</accession>
<dbReference type="AlphaFoldDB" id="A0A6S6ZJ42"/>